<sequence>MSEPNHYQVPETATAAFTPEQQLAKMLLQARENGYTLGLFYRWSLRGYLVLFIAISIGIAWFSWVNMAPGIYAMTGLLVGALLRDYGVAKKQVRLWPVQARLLDWEKVQAMANGEA</sequence>
<gene>
    <name evidence="2" type="ORF">V5E97_27950</name>
</gene>
<keyword evidence="1" id="KW-1133">Transmembrane helix</keyword>
<feature type="transmembrane region" description="Helical" evidence="1">
    <location>
        <begin position="45"/>
        <end position="64"/>
    </location>
</feature>
<protein>
    <submittedName>
        <fullName evidence="2">Uncharacterized protein</fullName>
    </submittedName>
</protein>
<dbReference type="AlphaFoldDB" id="A0AAU7CAV4"/>
<keyword evidence="1" id="KW-0812">Transmembrane</keyword>
<dbReference type="RefSeq" id="WP_406694882.1">
    <property type="nucleotide sequence ID" value="NZ_CP155447.1"/>
</dbReference>
<keyword evidence="1" id="KW-0472">Membrane</keyword>
<name>A0AAU7CAV4_9BACT</name>
<organism evidence="2">
    <name type="scientific">Singulisphaera sp. Ch08</name>
    <dbReference type="NCBI Taxonomy" id="3120278"/>
    <lineage>
        <taxon>Bacteria</taxon>
        <taxon>Pseudomonadati</taxon>
        <taxon>Planctomycetota</taxon>
        <taxon>Planctomycetia</taxon>
        <taxon>Isosphaerales</taxon>
        <taxon>Isosphaeraceae</taxon>
        <taxon>Singulisphaera</taxon>
    </lineage>
</organism>
<reference evidence="2" key="1">
    <citation type="submission" date="2024-05" db="EMBL/GenBank/DDBJ databases">
        <title>Planctomycetes of the genus Singulisphaera possess chitinolytic capabilities.</title>
        <authorList>
            <person name="Ivanova A."/>
        </authorList>
    </citation>
    <scope>NUCLEOTIDE SEQUENCE</scope>
    <source>
        <strain evidence="2">Ch08T</strain>
    </source>
</reference>
<evidence type="ECO:0000256" key="1">
    <source>
        <dbReference type="SAM" id="Phobius"/>
    </source>
</evidence>
<proteinExistence type="predicted"/>
<dbReference type="EMBL" id="CP155447">
    <property type="protein sequence ID" value="XBH02139.1"/>
    <property type="molecule type" value="Genomic_DNA"/>
</dbReference>
<evidence type="ECO:0000313" key="2">
    <source>
        <dbReference type="EMBL" id="XBH02139.1"/>
    </source>
</evidence>
<accession>A0AAU7CAV4</accession>